<dbReference type="AlphaFoldDB" id="A0ABD1L6Z5"/>
<dbReference type="Proteomes" id="UP001603857">
    <property type="component" value="Unassembled WGS sequence"/>
</dbReference>
<evidence type="ECO:0000256" key="4">
    <source>
        <dbReference type="RuleBase" id="RU369029"/>
    </source>
</evidence>
<dbReference type="PANTHER" id="PTHR31413:SF15">
    <property type="entry name" value="NINJA-FAMILY PROTEIN"/>
    <property type="match status" value="1"/>
</dbReference>
<dbReference type="InterPro" id="IPR031307">
    <property type="entry name" value="Ninja_fam"/>
</dbReference>
<dbReference type="Pfam" id="PF16135">
    <property type="entry name" value="TDBD"/>
    <property type="match status" value="1"/>
</dbReference>
<evidence type="ECO:0000256" key="1">
    <source>
        <dbReference type="ARBA" id="ARBA00004123"/>
    </source>
</evidence>
<sequence length="346" mass="38193">MKQALTMVEVEEIELDLALSIGGKRKHKHKHMLEMEMEMETENIEKASAAAAAAAAATDKREIQALMRMEAKKKRDQKRDREPDFQLPFKRDKTDFSTSNNAVNVTAFPMQPNFTTLHYFPLHHNASQLPFSLECFKGPHPITIPNSSNASSSTSSALSDYQTSSREEGGSSDSHSHSVHSLAEPTQLNTCKEMSQPEENACASSYPMKPKQRNNGQERKHIVLQTQPEALKQETAPTSNVALPIDKALFPNENSTINNTKVDTMGKPPKPLSQTCLLPQMPYVSTKGINGKTVNGFLYKYTKSEVSIVCVCHGSTFSPAEFVQHAGGTDISHPLRHITVIPSAFG</sequence>
<keyword evidence="3 4" id="KW-0539">Nucleus</keyword>
<evidence type="ECO:0000313" key="7">
    <source>
        <dbReference type="EMBL" id="KAL2319285.1"/>
    </source>
</evidence>
<dbReference type="InterPro" id="IPR032308">
    <property type="entry name" value="TDBD"/>
</dbReference>
<name>A0ABD1L6Z5_9FABA</name>
<keyword evidence="8" id="KW-1185">Reference proteome</keyword>
<evidence type="ECO:0000313" key="8">
    <source>
        <dbReference type="Proteomes" id="UP001603857"/>
    </source>
</evidence>
<protein>
    <recommendedName>
        <fullName evidence="4">Ninja-family protein</fullName>
    </recommendedName>
    <alternativeName>
        <fullName evidence="4">ABI-binding protein</fullName>
    </alternativeName>
</protein>
<evidence type="ECO:0000256" key="5">
    <source>
        <dbReference type="SAM" id="MobiDB-lite"/>
    </source>
</evidence>
<dbReference type="PANTHER" id="PTHR31413">
    <property type="entry name" value="AFP HOMOLOG 2"/>
    <property type="match status" value="1"/>
</dbReference>
<comment type="function">
    <text evidence="4">Acts as a negative regulator of abscisic acid (ABA) response.</text>
</comment>
<feature type="compositionally biased region" description="Low complexity" evidence="5">
    <location>
        <begin position="146"/>
        <end position="164"/>
    </location>
</feature>
<evidence type="ECO:0000259" key="6">
    <source>
        <dbReference type="Pfam" id="PF16135"/>
    </source>
</evidence>
<comment type="similarity">
    <text evidence="2 4">Belongs to the Ninja family.</text>
</comment>
<feature type="region of interest" description="Disordered" evidence="5">
    <location>
        <begin position="145"/>
        <end position="217"/>
    </location>
</feature>
<reference evidence="7 8" key="1">
    <citation type="submission" date="2024-08" db="EMBL/GenBank/DDBJ databases">
        <title>Insights into the chromosomal genome structure of Flemingia macrophylla.</title>
        <authorList>
            <person name="Ding Y."/>
            <person name="Zhao Y."/>
            <person name="Bi W."/>
            <person name="Wu M."/>
            <person name="Zhao G."/>
            <person name="Gong Y."/>
            <person name="Li W."/>
            <person name="Zhang P."/>
        </authorList>
    </citation>
    <scope>NUCLEOTIDE SEQUENCE [LARGE SCALE GENOMIC DNA]</scope>
    <source>
        <strain evidence="7">DYQJB</strain>
        <tissue evidence="7">Leaf</tissue>
    </source>
</reference>
<feature type="compositionally biased region" description="Polar residues" evidence="5">
    <location>
        <begin position="184"/>
        <end position="193"/>
    </location>
</feature>
<evidence type="ECO:0000256" key="2">
    <source>
        <dbReference type="ARBA" id="ARBA00006081"/>
    </source>
</evidence>
<accession>A0ABD1L6Z5</accession>
<proteinExistence type="inferred from homology"/>
<feature type="compositionally biased region" description="Basic and acidic residues" evidence="5">
    <location>
        <begin position="77"/>
        <end position="93"/>
    </location>
</feature>
<comment type="subcellular location">
    <subcellularLocation>
        <location evidence="1 4">Nucleus</location>
    </subcellularLocation>
</comment>
<feature type="region of interest" description="Disordered" evidence="5">
    <location>
        <begin position="71"/>
        <end position="93"/>
    </location>
</feature>
<gene>
    <name evidence="7" type="ORF">Fmac_028254</name>
</gene>
<dbReference type="EMBL" id="JBGMDY010000010">
    <property type="protein sequence ID" value="KAL2319285.1"/>
    <property type="molecule type" value="Genomic_DNA"/>
</dbReference>
<feature type="domain" description="Tify" evidence="6">
    <location>
        <begin position="306"/>
        <end position="339"/>
    </location>
</feature>
<evidence type="ECO:0000256" key="3">
    <source>
        <dbReference type="ARBA" id="ARBA00023242"/>
    </source>
</evidence>
<comment type="caution">
    <text evidence="7">The sequence shown here is derived from an EMBL/GenBank/DDBJ whole genome shotgun (WGS) entry which is preliminary data.</text>
</comment>
<organism evidence="7 8">
    <name type="scientific">Flemingia macrophylla</name>
    <dbReference type="NCBI Taxonomy" id="520843"/>
    <lineage>
        <taxon>Eukaryota</taxon>
        <taxon>Viridiplantae</taxon>
        <taxon>Streptophyta</taxon>
        <taxon>Embryophyta</taxon>
        <taxon>Tracheophyta</taxon>
        <taxon>Spermatophyta</taxon>
        <taxon>Magnoliopsida</taxon>
        <taxon>eudicotyledons</taxon>
        <taxon>Gunneridae</taxon>
        <taxon>Pentapetalae</taxon>
        <taxon>rosids</taxon>
        <taxon>fabids</taxon>
        <taxon>Fabales</taxon>
        <taxon>Fabaceae</taxon>
        <taxon>Papilionoideae</taxon>
        <taxon>50 kb inversion clade</taxon>
        <taxon>NPAAA clade</taxon>
        <taxon>indigoferoid/millettioid clade</taxon>
        <taxon>Phaseoleae</taxon>
        <taxon>Flemingia</taxon>
    </lineage>
</organism>
<dbReference type="GO" id="GO:0005634">
    <property type="term" value="C:nucleus"/>
    <property type="evidence" value="ECO:0007669"/>
    <property type="project" value="UniProtKB-SubCell"/>
</dbReference>